<reference evidence="1 2" key="1">
    <citation type="journal article" date="2020" name="Nat. Food">
        <title>A phased Vanilla planifolia genome enables genetic improvement of flavour and production.</title>
        <authorList>
            <person name="Hasing T."/>
            <person name="Tang H."/>
            <person name="Brym M."/>
            <person name="Khazi F."/>
            <person name="Huang T."/>
            <person name="Chambers A.H."/>
        </authorList>
    </citation>
    <scope>NUCLEOTIDE SEQUENCE [LARGE SCALE GENOMIC DNA]</scope>
    <source>
        <tissue evidence="1">Leaf</tissue>
    </source>
</reference>
<organism evidence="1 2">
    <name type="scientific">Vanilla planifolia</name>
    <name type="common">Vanilla</name>
    <dbReference type="NCBI Taxonomy" id="51239"/>
    <lineage>
        <taxon>Eukaryota</taxon>
        <taxon>Viridiplantae</taxon>
        <taxon>Streptophyta</taxon>
        <taxon>Embryophyta</taxon>
        <taxon>Tracheophyta</taxon>
        <taxon>Spermatophyta</taxon>
        <taxon>Magnoliopsida</taxon>
        <taxon>Liliopsida</taxon>
        <taxon>Asparagales</taxon>
        <taxon>Orchidaceae</taxon>
        <taxon>Vanilloideae</taxon>
        <taxon>Vanilleae</taxon>
        <taxon>Vanilla</taxon>
    </lineage>
</organism>
<protein>
    <submittedName>
        <fullName evidence="1">Uncharacterized protein</fullName>
    </submittedName>
</protein>
<proteinExistence type="predicted"/>
<comment type="caution">
    <text evidence="1">The sequence shown here is derived from an EMBL/GenBank/DDBJ whole genome shotgun (WGS) entry which is preliminary data.</text>
</comment>
<gene>
    <name evidence="1" type="ORF">HPP92_013482</name>
</gene>
<evidence type="ECO:0000313" key="1">
    <source>
        <dbReference type="EMBL" id="KAG0478763.1"/>
    </source>
</evidence>
<sequence>MKFVGLGRRRNECGVPWMEENTRTGGERLFDWIWTWLRLLQMARWDEILTLPVQSPPTLEFSAVDIVWSRWKLWNPTKYLKKHCIGALFGPDDHREGGVVSPRQELCCKEKRLLLADQIRRGMCVHFIVKRLIAEPSVAPIIYNQDKHVDKRHLVMVPRTKKAARTYAMFAPCFSDELSLQIMSLLYVGVPVKPSCKGMLKQ</sequence>
<dbReference type="PANTHER" id="PTHR33977:SF1">
    <property type="entry name" value="ZINC ION BINDING PROTEIN"/>
    <property type="match status" value="1"/>
</dbReference>
<dbReference type="EMBL" id="JADCNM010000006">
    <property type="protein sequence ID" value="KAG0478763.1"/>
    <property type="molecule type" value="Genomic_DNA"/>
</dbReference>
<accession>A0A835UYV1</accession>
<dbReference type="PANTHER" id="PTHR33977">
    <property type="entry name" value="ZINC ION BINDING PROTEIN"/>
    <property type="match status" value="1"/>
</dbReference>
<dbReference type="OrthoDB" id="1484002at2759"/>
<dbReference type="AlphaFoldDB" id="A0A835UYV1"/>
<evidence type="ECO:0000313" key="2">
    <source>
        <dbReference type="Proteomes" id="UP000639772"/>
    </source>
</evidence>
<name>A0A835UYV1_VANPL</name>
<dbReference type="Proteomes" id="UP000639772">
    <property type="component" value="Chromosome 6"/>
</dbReference>